<gene>
    <name evidence="2" type="ORF">SKP52_21710</name>
</gene>
<dbReference type="InterPro" id="IPR012373">
    <property type="entry name" value="Ferrdict_sens_TM"/>
</dbReference>
<dbReference type="Proteomes" id="UP000030907">
    <property type="component" value="Chromosome"/>
</dbReference>
<organism evidence="2 3">
    <name type="scientific">Sphingopyxis fribergensis</name>
    <dbReference type="NCBI Taxonomy" id="1515612"/>
    <lineage>
        <taxon>Bacteria</taxon>
        <taxon>Pseudomonadati</taxon>
        <taxon>Pseudomonadota</taxon>
        <taxon>Alphaproteobacteria</taxon>
        <taxon>Sphingomonadales</taxon>
        <taxon>Sphingomonadaceae</taxon>
        <taxon>Sphingopyxis</taxon>
    </lineage>
</organism>
<name>A0A0A7PMA8_9SPHN</name>
<dbReference type="AlphaFoldDB" id="A0A0A7PMA8"/>
<proteinExistence type="predicted"/>
<reference evidence="2 3" key="1">
    <citation type="journal article" date="2015" name="Int. J. Syst. Evol. Microbiol.">
        <title>Description of Sphingopyxis fribergensis sp. nov. - a soil bacterium with the ability to degrade styrene and phenylacetic acid.</title>
        <authorList>
            <person name="Oelschlagel M."/>
            <person name="Ruckert C."/>
            <person name="Kalinowski J."/>
            <person name="Schmidt G."/>
            <person name="Schlomann M."/>
            <person name="Tischler D."/>
        </authorList>
    </citation>
    <scope>NUCLEOTIDE SEQUENCE [LARGE SCALE GENOMIC DNA]</scope>
    <source>
        <strain evidence="2 3">Kp5.2</strain>
    </source>
</reference>
<evidence type="ECO:0000313" key="3">
    <source>
        <dbReference type="Proteomes" id="UP000030907"/>
    </source>
</evidence>
<feature type="domain" description="FecR protein" evidence="1">
    <location>
        <begin position="115"/>
        <end position="208"/>
    </location>
</feature>
<dbReference type="STRING" id="1515612.SKP52_21710"/>
<dbReference type="GO" id="GO:0016989">
    <property type="term" value="F:sigma factor antagonist activity"/>
    <property type="evidence" value="ECO:0007669"/>
    <property type="project" value="TreeGrafter"/>
</dbReference>
<evidence type="ECO:0000313" key="2">
    <source>
        <dbReference type="EMBL" id="AJA11196.1"/>
    </source>
</evidence>
<dbReference type="PANTHER" id="PTHR30273:SF2">
    <property type="entry name" value="PROTEIN FECR"/>
    <property type="match status" value="1"/>
</dbReference>
<dbReference type="KEGG" id="sphk:SKP52_21710"/>
<dbReference type="PIRSF" id="PIRSF018266">
    <property type="entry name" value="FecR"/>
    <property type="match status" value="1"/>
</dbReference>
<dbReference type="HOGENOM" id="CLU_050192_0_1_5"/>
<dbReference type="Pfam" id="PF04773">
    <property type="entry name" value="FecR"/>
    <property type="match status" value="1"/>
</dbReference>
<dbReference type="Gene3D" id="2.60.120.1440">
    <property type="match status" value="1"/>
</dbReference>
<protein>
    <recommendedName>
        <fullName evidence="1">FecR protein domain-containing protein</fullName>
    </recommendedName>
</protein>
<accession>A0A0A7PMA8</accession>
<keyword evidence="3" id="KW-1185">Reference proteome</keyword>
<sequence length="327" mass="35430">MTVRASESDISSPADEARRWIARLASGSISEDELARLRRWRSVPENDQLFQTERALWRQLGSIESAFAPTPNPRRRLRLWLGKKRGRTPAVAASATAALLAVIMAPDLAIMMEADHRTATGEIREIELADGSKAILDTGSAIAVDFNAGTRNIRLLSGRAWFAVRHGDARPFRVAALDGVTEDIGTAFEVDRTSEHEVRVGVTEGLVEVSSPGSVHPLLLKAGNHARYAEGGMVRRIAGAPASATASWRDGELLIRNISVDAAITTLARYRRGNVFTFGETAGLARVSGTFRTDRPDDAIRTIASMRGLSVTRLPLGIMIVRSPGSD</sequence>
<dbReference type="InterPro" id="IPR006860">
    <property type="entry name" value="FecR"/>
</dbReference>
<evidence type="ECO:0000259" key="1">
    <source>
        <dbReference type="Pfam" id="PF04773"/>
    </source>
</evidence>
<dbReference type="PANTHER" id="PTHR30273">
    <property type="entry name" value="PERIPLASMIC SIGNAL SENSOR AND SIGMA FACTOR ACTIVATOR FECR-RELATED"/>
    <property type="match status" value="1"/>
</dbReference>
<dbReference type="EMBL" id="CP009122">
    <property type="protein sequence ID" value="AJA11196.1"/>
    <property type="molecule type" value="Genomic_DNA"/>
</dbReference>